<dbReference type="InterPro" id="IPR051813">
    <property type="entry name" value="HepT_RNase_toxin"/>
</dbReference>
<dbReference type="RefSeq" id="WP_008049718.1">
    <property type="nucleotide sequence ID" value="NZ_FO818640.1"/>
</dbReference>
<keyword evidence="4" id="KW-0547">Nucleotide-binding</keyword>
<dbReference type="InterPro" id="IPR008201">
    <property type="entry name" value="HepT-like"/>
</dbReference>
<dbReference type="Gene3D" id="1.20.120.580">
    <property type="entry name" value="bsu32300-like"/>
    <property type="match status" value="1"/>
</dbReference>
<protein>
    <recommendedName>
        <fullName evidence="9">Nucleotidyltransferase</fullName>
    </recommendedName>
</protein>
<keyword evidence="8" id="KW-1185">Reference proteome</keyword>
<dbReference type="Proteomes" id="UP000032946">
    <property type="component" value="Chromosome"/>
</dbReference>
<keyword evidence="1" id="KW-0597">Phosphoprotein</keyword>
<dbReference type="InterPro" id="IPR037038">
    <property type="entry name" value="HepT-like_sf"/>
</dbReference>
<dbReference type="PANTHER" id="PTHR34139:SF1">
    <property type="entry name" value="RNASE MJ1380-RELATED"/>
    <property type="match status" value="1"/>
</dbReference>
<evidence type="ECO:0000256" key="2">
    <source>
        <dbReference type="ARBA" id="ARBA00022649"/>
    </source>
</evidence>
<dbReference type="PANTHER" id="PTHR34139">
    <property type="entry name" value="UPF0331 PROTEIN MJ0127"/>
    <property type="match status" value="1"/>
</dbReference>
<dbReference type="GO" id="GO:0110001">
    <property type="term" value="C:toxin-antitoxin complex"/>
    <property type="evidence" value="ECO:0007669"/>
    <property type="project" value="InterPro"/>
</dbReference>
<evidence type="ECO:0000256" key="3">
    <source>
        <dbReference type="ARBA" id="ARBA00022722"/>
    </source>
</evidence>
<evidence type="ECO:0008006" key="9">
    <source>
        <dbReference type="Google" id="ProtNLM"/>
    </source>
</evidence>
<keyword evidence="2" id="KW-1277">Toxin-antitoxin system</keyword>
<proteinExistence type="inferred from homology"/>
<evidence type="ECO:0000256" key="1">
    <source>
        <dbReference type="ARBA" id="ARBA00022553"/>
    </source>
</evidence>
<reference evidence="7 8" key="1">
    <citation type="submission" date="2014-02" db="EMBL/GenBank/DDBJ databases">
        <authorList>
            <person name="Genoscope - CEA"/>
        </authorList>
    </citation>
    <scope>NUCLEOTIDE SEQUENCE [LARGE SCALE GENOMIC DNA]</scope>
    <source>
        <strain evidence="7 8">PCC 8005</strain>
    </source>
</reference>
<organism evidence="7 8">
    <name type="scientific">Limnospira indica PCC 8005</name>
    <dbReference type="NCBI Taxonomy" id="376219"/>
    <lineage>
        <taxon>Bacteria</taxon>
        <taxon>Bacillati</taxon>
        <taxon>Cyanobacteriota</taxon>
        <taxon>Cyanophyceae</taxon>
        <taxon>Oscillatoriophycideae</taxon>
        <taxon>Oscillatoriales</taxon>
        <taxon>Sirenicapillariaceae</taxon>
        <taxon>Limnospira</taxon>
    </lineage>
</organism>
<dbReference type="AlphaFoldDB" id="A0A9P1KH48"/>
<sequence>MRSDLEKLLDMLEAIERIERYAVQGRSAYEQNELIQTWFIQNLQIIGEAARALTSEIRSQHPEIPWKNIIGMRNILAHNYFEIDLDMVWVVVEQELPWLKQSIENIVRYLEHPE</sequence>
<evidence type="ECO:0000313" key="8">
    <source>
        <dbReference type="Proteomes" id="UP000032946"/>
    </source>
</evidence>
<evidence type="ECO:0000256" key="4">
    <source>
        <dbReference type="ARBA" id="ARBA00022741"/>
    </source>
</evidence>
<dbReference type="GO" id="GO:0000166">
    <property type="term" value="F:nucleotide binding"/>
    <property type="evidence" value="ECO:0007669"/>
    <property type="project" value="UniProtKB-KW"/>
</dbReference>
<evidence type="ECO:0000313" key="7">
    <source>
        <dbReference type="EMBL" id="CDM96163.1"/>
    </source>
</evidence>
<dbReference type="GO" id="GO:0004540">
    <property type="term" value="F:RNA nuclease activity"/>
    <property type="evidence" value="ECO:0007669"/>
    <property type="project" value="InterPro"/>
</dbReference>
<comment type="similarity">
    <text evidence="6">Belongs to the HepT RNase toxin family.</text>
</comment>
<name>A0A9P1KH48_9CYAN</name>
<dbReference type="GO" id="GO:0016787">
    <property type="term" value="F:hydrolase activity"/>
    <property type="evidence" value="ECO:0007669"/>
    <property type="project" value="UniProtKB-KW"/>
</dbReference>
<evidence type="ECO:0000256" key="6">
    <source>
        <dbReference type="ARBA" id="ARBA00024207"/>
    </source>
</evidence>
<evidence type="ECO:0000256" key="5">
    <source>
        <dbReference type="ARBA" id="ARBA00022801"/>
    </source>
</evidence>
<gene>
    <name evidence="7" type="ORF">ARTHRO_40569</name>
</gene>
<keyword evidence="5" id="KW-0378">Hydrolase</keyword>
<dbReference type="EMBL" id="FO818640">
    <property type="protein sequence ID" value="CDM96163.1"/>
    <property type="molecule type" value="Genomic_DNA"/>
</dbReference>
<dbReference type="Pfam" id="PF01934">
    <property type="entry name" value="HepT-like"/>
    <property type="match status" value="1"/>
</dbReference>
<keyword evidence="3" id="KW-0540">Nuclease</keyword>
<accession>A0A9P1KH48</accession>